<dbReference type="Proteomes" id="UP000215367">
    <property type="component" value="Unassembled WGS sequence"/>
</dbReference>
<dbReference type="InterPro" id="IPR000086">
    <property type="entry name" value="NUDIX_hydrolase_dom"/>
</dbReference>
<dbReference type="EMBL" id="NOWT01000024">
    <property type="protein sequence ID" value="OYD82186.1"/>
    <property type="molecule type" value="Genomic_DNA"/>
</dbReference>
<dbReference type="AlphaFoldDB" id="A0A235H8U8"/>
<evidence type="ECO:0000313" key="5">
    <source>
        <dbReference type="EMBL" id="OYD82186.1"/>
    </source>
</evidence>
<evidence type="ECO:0000256" key="2">
    <source>
        <dbReference type="ARBA" id="ARBA00022801"/>
    </source>
</evidence>
<comment type="cofactor">
    <cofactor evidence="1">
        <name>Mg(2+)</name>
        <dbReference type="ChEBI" id="CHEBI:18420"/>
    </cofactor>
</comment>
<dbReference type="Gene3D" id="3.90.79.10">
    <property type="entry name" value="Nucleoside Triphosphate Pyrophosphohydrolase"/>
    <property type="match status" value="1"/>
</dbReference>
<dbReference type="PROSITE" id="PS51462">
    <property type="entry name" value="NUDIX"/>
    <property type="match status" value="1"/>
</dbReference>
<evidence type="ECO:0000313" key="6">
    <source>
        <dbReference type="Proteomes" id="UP000215367"/>
    </source>
</evidence>
<keyword evidence="5" id="KW-0614">Plasmid</keyword>
<keyword evidence="2 3" id="KW-0378">Hydrolase</keyword>
<dbReference type="Pfam" id="PF00293">
    <property type="entry name" value="NUDIX"/>
    <property type="match status" value="1"/>
</dbReference>
<dbReference type="InterPro" id="IPR020476">
    <property type="entry name" value="Nudix_hydrolase"/>
</dbReference>
<reference evidence="5 6" key="1">
    <citation type="submission" date="2017-07" db="EMBL/GenBank/DDBJ databases">
        <title>Whole genome sequence of Azospirillum brasilense 2A1, a potential biofertilizer strain.</title>
        <authorList>
            <person name="Fontana C.A."/>
            <person name="Toffoli L.M."/>
            <person name="Salazar S.M."/>
            <person name="Puglisi E."/>
            <person name="Pedraza R."/>
            <person name="Bassi D."/>
            <person name="Cocconcelli P.S."/>
        </authorList>
    </citation>
    <scope>NUCLEOTIDE SEQUENCE [LARGE SCALE GENOMIC DNA]</scope>
    <source>
        <strain evidence="5 6">2A1</strain>
        <plasmid evidence="5">unnamed</plasmid>
    </source>
</reference>
<name>A0A235H8U8_AZOBR</name>
<evidence type="ECO:0000259" key="4">
    <source>
        <dbReference type="PROSITE" id="PS51462"/>
    </source>
</evidence>
<dbReference type="PROSITE" id="PS00893">
    <property type="entry name" value="NUDIX_BOX"/>
    <property type="match status" value="1"/>
</dbReference>
<comment type="caution">
    <text evidence="5">The sequence shown here is derived from an EMBL/GenBank/DDBJ whole genome shotgun (WGS) entry which is preliminary data.</text>
</comment>
<dbReference type="InterPro" id="IPR015797">
    <property type="entry name" value="NUDIX_hydrolase-like_dom_sf"/>
</dbReference>
<comment type="similarity">
    <text evidence="3">Belongs to the Nudix hydrolase family.</text>
</comment>
<dbReference type="GO" id="GO:0016787">
    <property type="term" value="F:hydrolase activity"/>
    <property type="evidence" value="ECO:0007669"/>
    <property type="project" value="UniProtKB-KW"/>
</dbReference>
<dbReference type="CDD" id="cd04680">
    <property type="entry name" value="NUDIX_Hydrolase"/>
    <property type="match status" value="1"/>
</dbReference>
<dbReference type="SUPFAM" id="SSF55811">
    <property type="entry name" value="Nudix"/>
    <property type="match status" value="1"/>
</dbReference>
<sequence>MTATPTSTPRNPSPTALRPALTTPLMRLAWHGRNMWHWVARPLTMGVRGIILDDSGAGGGGGGGTASVLLIRHSYVGGWHFPGGGVGKGESLVEAMRREVREEVGLTVESGPQPFGVYARFRHGASDHVAVFVARGWSGTLQADGVEILEARFFPLDRLPEDTSPATRRRIAEFQGREPLAERW</sequence>
<dbReference type="InterPro" id="IPR020084">
    <property type="entry name" value="NUDIX_hydrolase_CS"/>
</dbReference>
<dbReference type="PANTHER" id="PTHR43046:SF14">
    <property type="entry name" value="MUTT_NUDIX FAMILY PROTEIN"/>
    <property type="match status" value="1"/>
</dbReference>
<dbReference type="RefSeq" id="WP_094305555.1">
    <property type="nucleotide sequence ID" value="NZ_NOWT01000024.1"/>
</dbReference>
<dbReference type="PRINTS" id="PR00502">
    <property type="entry name" value="NUDIXFAMILY"/>
</dbReference>
<organism evidence="5 6">
    <name type="scientific">Azospirillum brasilense</name>
    <dbReference type="NCBI Taxonomy" id="192"/>
    <lineage>
        <taxon>Bacteria</taxon>
        <taxon>Pseudomonadati</taxon>
        <taxon>Pseudomonadota</taxon>
        <taxon>Alphaproteobacteria</taxon>
        <taxon>Rhodospirillales</taxon>
        <taxon>Azospirillaceae</taxon>
        <taxon>Azospirillum</taxon>
    </lineage>
</organism>
<accession>A0A235H8U8</accession>
<evidence type="ECO:0000256" key="3">
    <source>
        <dbReference type="RuleBase" id="RU003476"/>
    </source>
</evidence>
<evidence type="ECO:0000256" key="1">
    <source>
        <dbReference type="ARBA" id="ARBA00001946"/>
    </source>
</evidence>
<protein>
    <submittedName>
        <fullName evidence="5">NUDIX domain-containing protein</fullName>
    </submittedName>
</protein>
<proteinExistence type="inferred from homology"/>
<geneLocation type="plasmid" evidence="5">
    <name>unnamed</name>
</geneLocation>
<feature type="domain" description="Nudix hydrolase" evidence="4">
    <location>
        <begin position="42"/>
        <end position="177"/>
    </location>
</feature>
<gene>
    <name evidence="5" type="ORF">CHT98_21675</name>
</gene>
<dbReference type="PANTHER" id="PTHR43046">
    <property type="entry name" value="GDP-MANNOSE MANNOSYL HYDROLASE"/>
    <property type="match status" value="1"/>
</dbReference>